<feature type="region of interest" description="Disordered" evidence="1">
    <location>
        <begin position="208"/>
        <end position="234"/>
    </location>
</feature>
<evidence type="ECO:0000313" key="2">
    <source>
        <dbReference type="EMBL" id="CAG9769711.1"/>
    </source>
</evidence>
<keyword evidence="3" id="KW-1185">Reference proteome</keyword>
<feature type="compositionally biased region" description="Acidic residues" evidence="1">
    <location>
        <begin position="399"/>
        <end position="428"/>
    </location>
</feature>
<feature type="compositionally biased region" description="Polar residues" evidence="1">
    <location>
        <begin position="313"/>
        <end position="323"/>
    </location>
</feature>
<dbReference type="EMBL" id="OU892281">
    <property type="protein sequence ID" value="CAG9769711.1"/>
    <property type="molecule type" value="Genomic_DNA"/>
</dbReference>
<name>A0A9N9MQY6_9CUCU</name>
<gene>
    <name evidence="2" type="ORF">CEUTPL_LOCUS10213</name>
</gene>
<feature type="compositionally biased region" description="Basic and acidic residues" evidence="1">
    <location>
        <begin position="584"/>
        <end position="596"/>
    </location>
</feature>
<dbReference type="OrthoDB" id="6747041at2759"/>
<reference evidence="2" key="1">
    <citation type="submission" date="2022-01" db="EMBL/GenBank/DDBJ databases">
        <authorList>
            <person name="King R."/>
        </authorList>
    </citation>
    <scope>NUCLEOTIDE SEQUENCE</scope>
</reference>
<dbReference type="AlphaFoldDB" id="A0A9N9MQY6"/>
<protein>
    <submittedName>
        <fullName evidence="2">Uncharacterized protein</fullName>
    </submittedName>
</protein>
<evidence type="ECO:0000313" key="3">
    <source>
        <dbReference type="Proteomes" id="UP001152799"/>
    </source>
</evidence>
<feature type="region of interest" description="Disordered" evidence="1">
    <location>
        <begin position="392"/>
        <end position="462"/>
    </location>
</feature>
<evidence type="ECO:0000256" key="1">
    <source>
        <dbReference type="SAM" id="MobiDB-lite"/>
    </source>
</evidence>
<proteinExistence type="predicted"/>
<dbReference type="Proteomes" id="UP001152799">
    <property type="component" value="Chromosome 5"/>
</dbReference>
<accession>A0A9N9MQY6</accession>
<feature type="region of interest" description="Disordered" evidence="1">
    <location>
        <begin position="313"/>
        <end position="366"/>
    </location>
</feature>
<sequence>MDINLLGSEELKYELTIRGLPIAGTFAQRRAELRSALRLERSGERENPAVSPYEAASEICLCGAKLYSIERDILNFDQENRESEFKRISTLLEHSRKRIARINATMEPDEILKNELSSKCGFFLKRLQGVYEGDINPSSSSRVNTNREPNVSYDLVELSDNDTVASDHDDNGIDEPLNQVVNDGNLRRLIVPRLSHFVSDLSDDHTNLGRPNSEFENVPHHHQPSRTTASISRDRPLPAYPSLFPRPPVADNNLLYPPEDVQEDARILPPHSNPFSRSHSLLNAPISNIQWKSPRFPNDRAASDEQPRYFQSSALVQPNNNPFSARVTRDRSSVSRPFDGNVDPILQDHPTIRNNRNDRTSRISQFSSSVIMARPLTQKEMEEEVQKILDEQDGAGIDMSDEDFDDSDKDPDYSDELSSEDSDSDEDAPGPSKRCKIKTDSSRSPSPQIPPTPIPGVEILKTGGGDNTKYNMLSPQDVKILSLLQEKYFCVDNVLDSNVAMENNSETENTFFAIPSTSRNFQSCDESLKRPLSLKEEQSQSLLQFQPVKKFKENQKPENVKTVFEEEQSQSLLQFQPVKKFKENQEPENVKTDNVNKKNNKNVKSTNKKPNCYGETISKPSGVSAKKFEVYKNKIKVLHLVQKNEEETFKGIKMDNEIKQIIKEKELLDLEIKKIQYDRLLKEQ</sequence>
<organism evidence="2 3">
    <name type="scientific">Ceutorhynchus assimilis</name>
    <name type="common">cabbage seed weevil</name>
    <dbReference type="NCBI Taxonomy" id="467358"/>
    <lineage>
        <taxon>Eukaryota</taxon>
        <taxon>Metazoa</taxon>
        <taxon>Ecdysozoa</taxon>
        <taxon>Arthropoda</taxon>
        <taxon>Hexapoda</taxon>
        <taxon>Insecta</taxon>
        <taxon>Pterygota</taxon>
        <taxon>Neoptera</taxon>
        <taxon>Endopterygota</taxon>
        <taxon>Coleoptera</taxon>
        <taxon>Polyphaga</taxon>
        <taxon>Cucujiformia</taxon>
        <taxon>Curculionidae</taxon>
        <taxon>Ceutorhynchinae</taxon>
        <taxon>Ceutorhynchus</taxon>
    </lineage>
</organism>
<feature type="region of interest" description="Disordered" evidence="1">
    <location>
        <begin position="584"/>
        <end position="612"/>
    </location>
</feature>